<proteinExistence type="predicted"/>
<dbReference type="PROSITE" id="PS50056">
    <property type="entry name" value="TYR_PHOSPHATASE_2"/>
    <property type="match status" value="1"/>
</dbReference>
<evidence type="ECO:0000256" key="4">
    <source>
        <dbReference type="ARBA" id="ARBA00022553"/>
    </source>
</evidence>
<dbReference type="GO" id="GO:0005737">
    <property type="term" value="C:cytoplasm"/>
    <property type="evidence" value="ECO:0007669"/>
    <property type="project" value="UniProtKB-SubCell"/>
</dbReference>
<dbReference type="EC" id="3.1.3.48" evidence="2"/>
<evidence type="ECO:0000313" key="9">
    <source>
        <dbReference type="EMBL" id="PTQ28336.1"/>
    </source>
</evidence>
<keyword evidence="5" id="KW-0378">Hydrolase</keyword>
<gene>
    <name evidence="9" type="ORF">MARPO_0167s0026</name>
</gene>
<dbReference type="Proteomes" id="UP000244005">
    <property type="component" value="Unassembled WGS sequence"/>
</dbReference>
<name>A0A2R6W3B5_MARPO</name>
<dbReference type="Gene3D" id="3.90.190.10">
    <property type="entry name" value="Protein tyrosine phosphatase superfamily"/>
    <property type="match status" value="1"/>
</dbReference>
<dbReference type="PANTHER" id="PTHR19134:SF449">
    <property type="entry name" value="TYROSINE-PROTEIN PHOSPHATASE 1"/>
    <property type="match status" value="1"/>
</dbReference>
<evidence type="ECO:0000256" key="5">
    <source>
        <dbReference type="ARBA" id="ARBA00022801"/>
    </source>
</evidence>
<keyword evidence="3" id="KW-0963">Cytoplasm</keyword>
<dbReference type="EMBL" id="KZ772837">
    <property type="protein sequence ID" value="PTQ28336.1"/>
    <property type="molecule type" value="Genomic_DNA"/>
</dbReference>
<dbReference type="InterPro" id="IPR050348">
    <property type="entry name" value="Protein-Tyr_Phosphatase"/>
</dbReference>
<organism evidence="9 10">
    <name type="scientific">Marchantia polymorpha</name>
    <name type="common">Common liverwort</name>
    <name type="synonym">Marchantia aquatica</name>
    <dbReference type="NCBI Taxonomy" id="3197"/>
    <lineage>
        <taxon>Eukaryota</taxon>
        <taxon>Viridiplantae</taxon>
        <taxon>Streptophyta</taxon>
        <taxon>Embryophyta</taxon>
        <taxon>Marchantiophyta</taxon>
        <taxon>Marchantiopsida</taxon>
        <taxon>Marchantiidae</taxon>
        <taxon>Marchantiales</taxon>
        <taxon>Marchantiaceae</taxon>
        <taxon>Marchantia</taxon>
    </lineage>
</organism>
<dbReference type="PROSITE" id="PS50055">
    <property type="entry name" value="TYR_PHOSPHATASE_PTP"/>
    <property type="match status" value="1"/>
</dbReference>
<sequence length="400" mass="45337">MSASSSAYKSGWAVQLPLSICGLSLAERRGVKFEFVKSILPCRRRLDMSNSPMTPTPSTRIFSPKMSSAGFNVWEALNMPEKPVAKLSEEQVGICRTAIGHLRGSRSQADKDFDLMAAEKNVGHLNHCQTFIAQHISNQLKNRYVNVLPYDDNRVVLTANGHASDYINASFIMDPVHEKLPVYIATQGPLSSTTNDFWEMILQEHCPVIIMLTQLVDGSEDKCYEYFPSELDMPVRYGRLIVTNKFVGSMANHSIVKRVFEVRMMTDPEAPPHYVLHLEYFEWPDFRVPSTTVSLREMMRSLQFIPVDAGPFVVHCSAGIGRTGTYCVIDHTLRRILNGDLTAVDVCQTLRTFRKQRYGMVQTRDQFRFCYDAVCDELEDMISHSQNSTQHSFKAAVNSR</sequence>
<protein>
    <recommendedName>
        <fullName evidence="2">protein-tyrosine-phosphatase</fullName>
        <ecNumber evidence="2">3.1.3.48</ecNumber>
    </recommendedName>
</protein>
<dbReference type="Gramene" id="Mp6g05440.1">
    <property type="protein sequence ID" value="Mp6g05440.1.cds"/>
    <property type="gene ID" value="Mp6g05440"/>
</dbReference>
<dbReference type="PROSITE" id="PS00383">
    <property type="entry name" value="TYR_PHOSPHATASE_1"/>
    <property type="match status" value="1"/>
</dbReference>
<evidence type="ECO:0000259" key="7">
    <source>
        <dbReference type="PROSITE" id="PS50055"/>
    </source>
</evidence>
<dbReference type="GO" id="GO:0004725">
    <property type="term" value="F:protein tyrosine phosphatase activity"/>
    <property type="evidence" value="ECO:0007669"/>
    <property type="project" value="UniProtKB-EC"/>
</dbReference>
<evidence type="ECO:0000259" key="8">
    <source>
        <dbReference type="PROSITE" id="PS50056"/>
    </source>
</evidence>
<dbReference type="SMART" id="SM00404">
    <property type="entry name" value="PTPc_motif"/>
    <property type="match status" value="1"/>
</dbReference>
<comment type="subcellular location">
    <subcellularLocation>
        <location evidence="1">Cytoplasm</location>
    </subcellularLocation>
</comment>
<evidence type="ECO:0000256" key="3">
    <source>
        <dbReference type="ARBA" id="ARBA00022490"/>
    </source>
</evidence>
<dbReference type="Pfam" id="PF00102">
    <property type="entry name" value="Y_phosphatase"/>
    <property type="match status" value="1"/>
</dbReference>
<dbReference type="InterPro" id="IPR000387">
    <property type="entry name" value="Tyr_Pase_dom"/>
</dbReference>
<accession>A0A2R6W3B5</accession>
<evidence type="ECO:0000256" key="2">
    <source>
        <dbReference type="ARBA" id="ARBA00013064"/>
    </source>
</evidence>
<dbReference type="FunFam" id="3.90.190.10:FF:000045">
    <property type="entry name" value="Tyrosine-protein phosphatase non-receptor type 12"/>
    <property type="match status" value="1"/>
</dbReference>
<dbReference type="SUPFAM" id="SSF52799">
    <property type="entry name" value="(Phosphotyrosine protein) phosphatases II"/>
    <property type="match status" value="1"/>
</dbReference>
<reference evidence="10" key="1">
    <citation type="journal article" date="2017" name="Cell">
        <title>Insights into land plant evolution garnered from the Marchantia polymorpha genome.</title>
        <authorList>
            <person name="Bowman J.L."/>
            <person name="Kohchi T."/>
            <person name="Yamato K.T."/>
            <person name="Jenkins J."/>
            <person name="Shu S."/>
            <person name="Ishizaki K."/>
            <person name="Yamaoka S."/>
            <person name="Nishihama R."/>
            <person name="Nakamura Y."/>
            <person name="Berger F."/>
            <person name="Adam C."/>
            <person name="Aki S.S."/>
            <person name="Althoff F."/>
            <person name="Araki T."/>
            <person name="Arteaga-Vazquez M.A."/>
            <person name="Balasubrmanian S."/>
            <person name="Barry K."/>
            <person name="Bauer D."/>
            <person name="Boehm C.R."/>
            <person name="Briginshaw L."/>
            <person name="Caballero-Perez J."/>
            <person name="Catarino B."/>
            <person name="Chen F."/>
            <person name="Chiyoda S."/>
            <person name="Chovatia M."/>
            <person name="Davies K.M."/>
            <person name="Delmans M."/>
            <person name="Demura T."/>
            <person name="Dierschke T."/>
            <person name="Dolan L."/>
            <person name="Dorantes-Acosta A.E."/>
            <person name="Eklund D.M."/>
            <person name="Florent S.N."/>
            <person name="Flores-Sandoval E."/>
            <person name="Fujiyama A."/>
            <person name="Fukuzawa H."/>
            <person name="Galik B."/>
            <person name="Grimanelli D."/>
            <person name="Grimwood J."/>
            <person name="Grossniklaus U."/>
            <person name="Hamada T."/>
            <person name="Haseloff J."/>
            <person name="Hetherington A.J."/>
            <person name="Higo A."/>
            <person name="Hirakawa Y."/>
            <person name="Hundley H.N."/>
            <person name="Ikeda Y."/>
            <person name="Inoue K."/>
            <person name="Inoue S.I."/>
            <person name="Ishida S."/>
            <person name="Jia Q."/>
            <person name="Kakita M."/>
            <person name="Kanazawa T."/>
            <person name="Kawai Y."/>
            <person name="Kawashima T."/>
            <person name="Kennedy M."/>
            <person name="Kinose K."/>
            <person name="Kinoshita T."/>
            <person name="Kohara Y."/>
            <person name="Koide E."/>
            <person name="Komatsu K."/>
            <person name="Kopischke S."/>
            <person name="Kubo M."/>
            <person name="Kyozuka J."/>
            <person name="Lagercrantz U."/>
            <person name="Lin S.S."/>
            <person name="Lindquist E."/>
            <person name="Lipzen A.M."/>
            <person name="Lu C.W."/>
            <person name="De Luna E."/>
            <person name="Martienssen R.A."/>
            <person name="Minamino N."/>
            <person name="Mizutani M."/>
            <person name="Mizutani M."/>
            <person name="Mochizuki N."/>
            <person name="Monte I."/>
            <person name="Mosher R."/>
            <person name="Nagasaki H."/>
            <person name="Nakagami H."/>
            <person name="Naramoto S."/>
            <person name="Nishitani K."/>
            <person name="Ohtani M."/>
            <person name="Okamoto T."/>
            <person name="Okumura M."/>
            <person name="Phillips J."/>
            <person name="Pollak B."/>
            <person name="Reinders A."/>
            <person name="Rovekamp M."/>
            <person name="Sano R."/>
            <person name="Sawa S."/>
            <person name="Schmid M.W."/>
            <person name="Shirakawa M."/>
            <person name="Solano R."/>
            <person name="Spunde A."/>
            <person name="Suetsugu N."/>
            <person name="Sugano S."/>
            <person name="Sugiyama A."/>
            <person name="Sun R."/>
            <person name="Suzuki Y."/>
            <person name="Takenaka M."/>
            <person name="Takezawa D."/>
            <person name="Tomogane H."/>
            <person name="Tsuzuki M."/>
            <person name="Ueda T."/>
            <person name="Umeda M."/>
            <person name="Ward J.M."/>
            <person name="Watanabe Y."/>
            <person name="Yazaki K."/>
            <person name="Yokoyama R."/>
            <person name="Yoshitake Y."/>
            <person name="Yotsui I."/>
            <person name="Zachgo S."/>
            <person name="Schmutz J."/>
        </authorList>
    </citation>
    <scope>NUCLEOTIDE SEQUENCE [LARGE SCALE GENOMIC DNA]</scope>
    <source>
        <strain evidence="10">Tak-1</strain>
    </source>
</reference>
<dbReference type="SMART" id="SM00194">
    <property type="entry name" value="PTPc"/>
    <property type="match status" value="1"/>
</dbReference>
<feature type="domain" description="Tyrosine-protein phosphatase" evidence="7">
    <location>
        <begin position="109"/>
        <end position="377"/>
    </location>
</feature>
<feature type="domain" description="Tyrosine specific protein phosphatases" evidence="8">
    <location>
        <begin position="296"/>
        <end position="368"/>
    </location>
</feature>
<evidence type="ECO:0000313" key="10">
    <source>
        <dbReference type="Proteomes" id="UP000244005"/>
    </source>
</evidence>
<dbReference type="InterPro" id="IPR003595">
    <property type="entry name" value="Tyr_Pase_cat"/>
</dbReference>
<keyword evidence="10" id="KW-1185">Reference proteome</keyword>
<dbReference type="OrthoDB" id="10253954at2759"/>
<dbReference type="PRINTS" id="PR00700">
    <property type="entry name" value="PRTYPHPHTASE"/>
</dbReference>
<evidence type="ECO:0000256" key="6">
    <source>
        <dbReference type="ARBA" id="ARBA00022912"/>
    </source>
</evidence>
<dbReference type="InterPro" id="IPR016130">
    <property type="entry name" value="Tyr_Pase_AS"/>
</dbReference>
<dbReference type="PANTHER" id="PTHR19134">
    <property type="entry name" value="RECEPTOR-TYPE TYROSINE-PROTEIN PHOSPHATASE"/>
    <property type="match status" value="1"/>
</dbReference>
<dbReference type="InterPro" id="IPR000242">
    <property type="entry name" value="PTP_cat"/>
</dbReference>
<keyword evidence="6" id="KW-0904">Protein phosphatase</keyword>
<keyword evidence="4" id="KW-0597">Phosphoprotein</keyword>
<dbReference type="AlphaFoldDB" id="A0A2R6W3B5"/>
<dbReference type="InterPro" id="IPR029021">
    <property type="entry name" value="Prot-tyrosine_phosphatase-like"/>
</dbReference>
<evidence type="ECO:0000256" key="1">
    <source>
        <dbReference type="ARBA" id="ARBA00004496"/>
    </source>
</evidence>